<dbReference type="PANTHER" id="PTHR16166">
    <property type="entry name" value="VACUOLAR PROTEIN SORTING-ASSOCIATED PROTEIN VPS13"/>
    <property type="match status" value="1"/>
</dbReference>
<dbReference type="PANTHER" id="PTHR16166:SF143">
    <property type="entry name" value="PROTEIN SORTING-ASSOCIATED PROTEIN, PUTATIVE (DUF1162)-RELATED"/>
    <property type="match status" value="1"/>
</dbReference>
<name>A0A6A6MWY8_HEVBR</name>
<gene>
    <name evidence="3" type="ORF">GH714_025628</name>
</gene>
<dbReference type="GO" id="GO:0006623">
    <property type="term" value="P:protein targeting to vacuole"/>
    <property type="evidence" value="ECO:0007669"/>
    <property type="project" value="TreeGrafter"/>
</dbReference>
<organism evidence="3 4">
    <name type="scientific">Hevea brasiliensis</name>
    <name type="common">Para rubber tree</name>
    <name type="synonym">Siphonia brasiliensis</name>
    <dbReference type="NCBI Taxonomy" id="3981"/>
    <lineage>
        <taxon>Eukaryota</taxon>
        <taxon>Viridiplantae</taxon>
        <taxon>Streptophyta</taxon>
        <taxon>Embryophyta</taxon>
        <taxon>Tracheophyta</taxon>
        <taxon>Spermatophyta</taxon>
        <taxon>Magnoliopsida</taxon>
        <taxon>eudicotyledons</taxon>
        <taxon>Gunneridae</taxon>
        <taxon>Pentapetalae</taxon>
        <taxon>rosids</taxon>
        <taxon>fabids</taxon>
        <taxon>Malpighiales</taxon>
        <taxon>Euphorbiaceae</taxon>
        <taxon>Crotonoideae</taxon>
        <taxon>Micrandreae</taxon>
        <taxon>Hevea</taxon>
    </lineage>
</organism>
<dbReference type="InterPro" id="IPR026854">
    <property type="entry name" value="VPS13_N"/>
</dbReference>
<dbReference type="EMBL" id="JAAGAX010000004">
    <property type="protein sequence ID" value="KAF2317617.1"/>
    <property type="molecule type" value="Genomic_DNA"/>
</dbReference>
<evidence type="ECO:0000259" key="2">
    <source>
        <dbReference type="Pfam" id="PF12624"/>
    </source>
</evidence>
<sequence length="729" mass="82448">MFEGLVYRVLVGYLGRYVKNIQKDHLKLSLWNEEVFLENVELIPEAFDYLQLPFALKQGRIGKLSIKISWKKLGWDQPIIIALEDVFICASQRDDHEWSVEAAERREFAGKKAKLAAAELAKLSRRVCDNQAGKSFISYITAKVLDSIQLSIRNFHIQYNEIQLDSSQVLFGLKFSSLTIKQNLVGSLGGKVVRGQVNKTVDVEALEIYCTTSKGAVDSTSLDNTANSGYERSDGNTVDHLLQPFDVTVSLVVNRAGRIDSDLAQYSIRSEITGLAISLNEVQLQQILILSDYITISRLREKYGRYRPWGHSLARKHSGWQVLWWHYAQESILSDVRRKLKKTSWRYLGQRLNSRRKYVNLYKIKLDFLQREQSIDEYILGELELMEKESDIDDILSYRAAAEHELQEVMSSSSSSNMGVNGANISVEKSRNDEQVSGRSRGWLNWLSRGMLGAGGTDDSSQFSGVVSDEVVKDIYEATEFHPSVLSGGDVNASGKMFTCAMKLSVGQIAATLHSKYSSERIADFFFRDAVIECKLWEELAAVICFIKSGKMVYPCNEMVILQIGRVLWSLNGFKDAKTRLLSKAEYALSSHKKLSWEISILNIIINVPGRTAISEQCNLVLEMGSLLYASKYDVGSVTSTTQEQSNILKQFSSSTFTINFLRDFLVQDLYNYFAVELENFELKLVMPQHARTVTILEQFCAVITFASCIISDESILKKLEVTRTILIP</sequence>
<dbReference type="InterPro" id="IPR026847">
    <property type="entry name" value="VPS13"/>
</dbReference>
<reference evidence="3 4" key="1">
    <citation type="journal article" date="2020" name="Mol. Plant">
        <title>The Chromosome-Based Rubber Tree Genome Provides New Insights into Spurge Genome Evolution and Rubber Biosynthesis.</title>
        <authorList>
            <person name="Liu J."/>
            <person name="Shi C."/>
            <person name="Shi C.C."/>
            <person name="Li W."/>
            <person name="Zhang Q.J."/>
            <person name="Zhang Y."/>
            <person name="Li K."/>
            <person name="Lu H.F."/>
            <person name="Shi C."/>
            <person name="Zhu S.T."/>
            <person name="Xiao Z.Y."/>
            <person name="Nan H."/>
            <person name="Yue Y."/>
            <person name="Zhu X.G."/>
            <person name="Wu Y."/>
            <person name="Hong X.N."/>
            <person name="Fan G.Y."/>
            <person name="Tong Y."/>
            <person name="Zhang D."/>
            <person name="Mao C.L."/>
            <person name="Liu Y.L."/>
            <person name="Hao S.J."/>
            <person name="Liu W.Q."/>
            <person name="Lv M.Q."/>
            <person name="Zhang H.B."/>
            <person name="Liu Y."/>
            <person name="Hu-Tang G.R."/>
            <person name="Wang J.P."/>
            <person name="Wang J.H."/>
            <person name="Sun Y.H."/>
            <person name="Ni S.B."/>
            <person name="Chen W.B."/>
            <person name="Zhang X.C."/>
            <person name="Jiao Y.N."/>
            <person name="Eichler E.E."/>
            <person name="Li G.H."/>
            <person name="Liu X."/>
            <person name="Gao L.Z."/>
        </authorList>
    </citation>
    <scope>NUCLEOTIDE SEQUENCE [LARGE SCALE GENOMIC DNA]</scope>
    <source>
        <strain evidence="4">cv. GT1</strain>
        <tissue evidence="3">Leaf</tissue>
    </source>
</reference>
<dbReference type="Pfam" id="PF12624">
    <property type="entry name" value="VPS13_N"/>
    <property type="match status" value="1"/>
</dbReference>
<dbReference type="GO" id="GO:0045053">
    <property type="term" value="P:protein retention in Golgi apparatus"/>
    <property type="evidence" value="ECO:0007669"/>
    <property type="project" value="TreeGrafter"/>
</dbReference>
<evidence type="ECO:0000313" key="3">
    <source>
        <dbReference type="EMBL" id="KAF2317617.1"/>
    </source>
</evidence>
<protein>
    <recommendedName>
        <fullName evidence="2">Chorein N-terminal domain-containing protein</fullName>
    </recommendedName>
</protein>
<proteinExistence type="predicted"/>
<feature type="domain" description="Chorein N-terminal" evidence="2">
    <location>
        <begin position="1"/>
        <end position="453"/>
    </location>
</feature>
<dbReference type="AlphaFoldDB" id="A0A6A6MWY8"/>
<dbReference type="Proteomes" id="UP000467840">
    <property type="component" value="Chromosome 6"/>
</dbReference>
<accession>A0A6A6MWY8</accession>
<evidence type="ECO:0000256" key="1">
    <source>
        <dbReference type="ARBA" id="ARBA00022448"/>
    </source>
</evidence>
<evidence type="ECO:0000313" key="4">
    <source>
        <dbReference type="Proteomes" id="UP000467840"/>
    </source>
</evidence>
<keyword evidence="4" id="KW-1185">Reference proteome</keyword>
<comment type="caution">
    <text evidence="3">The sequence shown here is derived from an EMBL/GenBank/DDBJ whole genome shotgun (WGS) entry which is preliminary data.</text>
</comment>
<keyword evidence="1" id="KW-0813">Transport</keyword>